<evidence type="ECO:0000256" key="3">
    <source>
        <dbReference type="ARBA" id="ARBA00022692"/>
    </source>
</evidence>
<dbReference type="PANTHER" id="PTHR19241">
    <property type="entry name" value="ATP-BINDING CASSETTE TRANSPORTER"/>
    <property type="match status" value="1"/>
</dbReference>
<dbReference type="Pfam" id="PF00005">
    <property type="entry name" value="ABC_tran"/>
    <property type="match status" value="2"/>
</dbReference>
<protein>
    <submittedName>
        <fullName evidence="11">Pleiotropic ABC efflux transporter of multiple drugs CDR1</fullName>
    </submittedName>
</protein>
<comment type="subcellular location">
    <subcellularLocation>
        <location evidence="1">Membrane</location>
        <topology evidence="1">Multi-pass membrane protein</topology>
    </subcellularLocation>
</comment>
<gene>
    <name evidence="11" type="ORF">SEMRO_460_G147570.1</name>
</gene>
<feature type="transmembrane region" description="Helical" evidence="9">
    <location>
        <begin position="1326"/>
        <end position="1351"/>
    </location>
</feature>
<dbReference type="InterPro" id="IPR027417">
    <property type="entry name" value="P-loop_NTPase"/>
</dbReference>
<evidence type="ECO:0000256" key="5">
    <source>
        <dbReference type="ARBA" id="ARBA00022840"/>
    </source>
</evidence>
<evidence type="ECO:0000256" key="8">
    <source>
        <dbReference type="SAM" id="MobiDB-lite"/>
    </source>
</evidence>
<feature type="transmembrane region" description="Helical" evidence="9">
    <location>
        <begin position="611"/>
        <end position="633"/>
    </location>
</feature>
<feature type="region of interest" description="Disordered" evidence="8">
    <location>
        <begin position="547"/>
        <end position="576"/>
    </location>
</feature>
<sequence length="1527" mass="171054">MTEEEVKEDNHVEDESVEVRPNLVFNSIVSSTTLTAAEAEEAAKAAAAVTPTIAEPRAANGAPQQRRRSHFQALLEKKESQAVHRVPQQPKIDEGEEDDDEENAEPPVYKDFQAVPQEEQNHNLQATGGGDDSDERPQMRRRESGFFDIGDGYTKFQAHVGMDRHVQVNLRNYCYHVPVKMDAPSIKTVLNQSAVYVVYEFFRRVHFYCQRKQNNAPPGSPQGWEAETPGELFLPFDKKSILDDITLCFEPGKTYLILAPPGGGKTTLLKAIAGLLPYGRDLQGNPVKNQPHIDGRIEFNGVTKEDEPEMILPNLVSFVGQLDNHAPYLTVKETFDFAFQCRTGGTHSNLGVKSDNVVADLDKEKFTENLTIEGLDLAHVADTFVGNDDVRGVSGGQRRRVTVGEMMQGQNPVACGDEISTGLDAAVTHDIVHSIVAFSKKAMTTRIISLLQPGPETVCLFDEIVLLAEGKIVFAGKIEEVVDYFEALGYEQPATMDVADYIQSIPTPDGALYFNAERSPLSKHYTTEQFSNAFKDSKQYQRIKDKLDNSKTPNQWMPVSRGKSKRGGDEEEGTTAKKEVPKQFRVLYQNSFVRAMSLNFKRHLTLWKRDYGFIIGKMFENIGMAVATGGILFGQARLPDIEFRDPAETADKQYKLVAGIYGALFMTTFHILLGTMTAAPDEVDGRSIHYKHHDAKFYQTFAFVFGRLFSTFPQRTIEIVSFGIPLYWMVGLDPTARGFFVYLAILIIYTIGLKLMFSILAQTLPKKANVQGVGTSLVLLMVLFGGFIVYPNVMPPFYDWIIWTNPMAWALQGLVSNEFMSDKYKDIPGGGEQFLEVRGFKVGTQWIYYPFAYLIPFTFFAGLVLGVVMNHIRIEPEINSVKGKKITIGKAQQDDEEDFNLPFIPVDLTFEKMVYEVKASTGDETLKLLNEVSGIFAAGRMVALMGSSGAGKTTLMDVIAMRKDSGTITGDVMLNGFPQERRSFLRVSGYVEQFDIQQPELTVRETVEFCARLRLNADDPGIKDDAGKLRFASNVLKTMELTNIQTLQVGSYEEGGLTFEQRKRLAIACELAGSPAVIFLDEPTSGLDSRGALVVMRAMKRIADQGRTVCSTVHQPSGAVFQMFDDLLLLTKGGNTVFFGELGPDSVRLIDYFESRGGDPIEFGENPAAWMLSAQTSGAAAEKDWPEEFKASKQYSELFERIEAAKESPDESKKLSFENDYPTTAKERVHMMNRRMVTIYKRSPSYNLARLMISIVYAFIIGSVFLRGEGRRDFWRENEVDAVISTMFFSLIVIGVTVISMAVPVTKTLRDVFYKHRASGMLTHKALSTALFFGEIPYILLISVLFGAIYYATVGLFSSAERFWYFFLFFTLNVANYAYFGQAFICLVKDTPTAGALMGALIGYNVFFSGLIVKPQYFNGPFQMGLWTAPGRFAFEGMVITQFNEIEVPVLPQYESPFFFHRNCSLADNPPVIQTCNGTMDAYVEFYFGGRFTIDNFWLDLGVLLGYLLLTRILSYWALYKFNYSNS</sequence>
<dbReference type="SUPFAM" id="SSF52540">
    <property type="entry name" value="P-loop containing nucleoside triphosphate hydrolases"/>
    <property type="match status" value="2"/>
</dbReference>
<dbReference type="EMBL" id="CAICTM010000459">
    <property type="protein sequence ID" value="CAB9510945.1"/>
    <property type="molecule type" value="Genomic_DNA"/>
</dbReference>
<dbReference type="Gene3D" id="3.40.50.300">
    <property type="entry name" value="P-loop containing nucleotide triphosphate hydrolases"/>
    <property type="match status" value="2"/>
</dbReference>
<feature type="transmembrane region" description="Helical" evidence="9">
    <location>
        <begin position="846"/>
        <end position="868"/>
    </location>
</feature>
<evidence type="ECO:0000256" key="6">
    <source>
        <dbReference type="ARBA" id="ARBA00022989"/>
    </source>
</evidence>
<keyword evidence="2" id="KW-0813">Transport</keyword>
<feature type="transmembrane region" description="Helical" evidence="9">
    <location>
        <begin position="1394"/>
        <end position="1413"/>
    </location>
</feature>
<feature type="transmembrane region" description="Helical" evidence="9">
    <location>
        <begin position="1363"/>
        <end position="1387"/>
    </location>
</feature>
<name>A0A9N8DZ23_9STRA</name>
<evidence type="ECO:0000313" key="11">
    <source>
        <dbReference type="EMBL" id="CAB9510945.1"/>
    </source>
</evidence>
<keyword evidence="3 9" id="KW-0812">Transmembrane</keyword>
<dbReference type="InterPro" id="IPR003593">
    <property type="entry name" value="AAA+_ATPase"/>
</dbReference>
<feature type="transmembrane region" description="Helical" evidence="9">
    <location>
        <begin position="654"/>
        <end position="673"/>
    </location>
</feature>
<dbReference type="OrthoDB" id="42642at2759"/>
<dbReference type="InterPro" id="IPR013525">
    <property type="entry name" value="ABC2_TM"/>
</dbReference>
<keyword evidence="6 9" id="KW-1133">Transmembrane helix</keyword>
<organism evidence="11 12">
    <name type="scientific">Seminavis robusta</name>
    <dbReference type="NCBI Taxonomy" id="568900"/>
    <lineage>
        <taxon>Eukaryota</taxon>
        <taxon>Sar</taxon>
        <taxon>Stramenopiles</taxon>
        <taxon>Ochrophyta</taxon>
        <taxon>Bacillariophyta</taxon>
        <taxon>Bacillariophyceae</taxon>
        <taxon>Bacillariophycidae</taxon>
        <taxon>Naviculales</taxon>
        <taxon>Naviculaceae</taxon>
        <taxon>Seminavis</taxon>
    </lineage>
</organism>
<comment type="caution">
    <text evidence="11">The sequence shown here is derived from an EMBL/GenBank/DDBJ whole genome shotgun (WGS) entry which is preliminary data.</text>
</comment>
<feature type="compositionally biased region" description="Acidic residues" evidence="8">
    <location>
        <begin position="94"/>
        <end position="104"/>
    </location>
</feature>
<feature type="region of interest" description="Disordered" evidence="8">
    <location>
        <begin position="45"/>
        <end position="104"/>
    </location>
</feature>
<feature type="transmembrane region" description="Helical" evidence="9">
    <location>
        <begin position="1286"/>
        <end position="1305"/>
    </location>
</feature>
<dbReference type="GO" id="GO:0016887">
    <property type="term" value="F:ATP hydrolysis activity"/>
    <property type="evidence" value="ECO:0007669"/>
    <property type="project" value="InterPro"/>
</dbReference>
<evidence type="ECO:0000313" key="12">
    <source>
        <dbReference type="Proteomes" id="UP001153069"/>
    </source>
</evidence>
<feature type="domain" description="ABC transporter" evidence="10">
    <location>
        <begin position="226"/>
        <end position="494"/>
    </location>
</feature>
<feature type="domain" description="ABC transporter" evidence="10">
    <location>
        <begin position="908"/>
        <end position="1158"/>
    </location>
</feature>
<dbReference type="PROSITE" id="PS00211">
    <property type="entry name" value="ABC_TRANSPORTER_1"/>
    <property type="match status" value="1"/>
</dbReference>
<keyword evidence="7 9" id="KW-0472">Membrane</keyword>
<dbReference type="GO" id="GO:0140359">
    <property type="term" value="F:ABC-type transporter activity"/>
    <property type="evidence" value="ECO:0007669"/>
    <property type="project" value="InterPro"/>
</dbReference>
<dbReference type="InterPro" id="IPR017871">
    <property type="entry name" value="ABC_transporter-like_CS"/>
</dbReference>
<dbReference type="InterPro" id="IPR003439">
    <property type="entry name" value="ABC_transporter-like_ATP-bd"/>
</dbReference>
<dbReference type="PROSITE" id="PS50893">
    <property type="entry name" value="ABC_TRANSPORTER_2"/>
    <property type="match status" value="2"/>
</dbReference>
<feature type="transmembrane region" description="Helical" evidence="9">
    <location>
        <begin position="772"/>
        <end position="790"/>
    </location>
</feature>
<feature type="transmembrane region" description="Helical" evidence="9">
    <location>
        <begin position="739"/>
        <end position="760"/>
    </location>
</feature>
<evidence type="ECO:0000259" key="10">
    <source>
        <dbReference type="PROSITE" id="PS50893"/>
    </source>
</evidence>
<evidence type="ECO:0000256" key="4">
    <source>
        <dbReference type="ARBA" id="ARBA00022741"/>
    </source>
</evidence>
<evidence type="ECO:0000256" key="1">
    <source>
        <dbReference type="ARBA" id="ARBA00004141"/>
    </source>
</evidence>
<evidence type="ECO:0000256" key="7">
    <source>
        <dbReference type="ARBA" id="ARBA00023136"/>
    </source>
</evidence>
<dbReference type="Proteomes" id="UP001153069">
    <property type="component" value="Unassembled WGS sequence"/>
</dbReference>
<dbReference type="GO" id="GO:0016020">
    <property type="term" value="C:membrane"/>
    <property type="evidence" value="ECO:0007669"/>
    <property type="project" value="UniProtKB-SubCell"/>
</dbReference>
<dbReference type="GO" id="GO:0005524">
    <property type="term" value="F:ATP binding"/>
    <property type="evidence" value="ECO:0007669"/>
    <property type="project" value="UniProtKB-KW"/>
</dbReference>
<keyword evidence="12" id="KW-1185">Reference proteome</keyword>
<keyword evidence="4" id="KW-0547">Nucleotide-binding</keyword>
<dbReference type="InterPro" id="IPR043926">
    <property type="entry name" value="ABCG_dom"/>
</dbReference>
<dbReference type="SMART" id="SM00382">
    <property type="entry name" value="AAA"/>
    <property type="match status" value="2"/>
</dbReference>
<feature type="transmembrane region" description="Helical" evidence="9">
    <location>
        <begin position="1497"/>
        <end position="1519"/>
    </location>
</feature>
<evidence type="ECO:0000256" key="9">
    <source>
        <dbReference type="SAM" id="Phobius"/>
    </source>
</evidence>
<keyword evidence="5" id="KW-0067">ATP-binding</keyword>
<proteinExistence type="predicted"/>
<feature type="transmembrane region" description="Helical" evidence="9">
    <location>
        <begin position="1248"/>
        <end position="1266"/>
    </location>
</feature>
<reference evidence="11" key="1">
    <citation type="submission" date="2020-06" db="EMBL/GenBank/DDBJ databases">
        <authorList>
            <consortium name="Plant Systems Biology data submission"/>
        </authorList>
    </citation>
    <scope>NUCLEOTIDE SEQUENCE</scope>
    <source>
        <strain evidence="11">D6</strain>
    </source>
</reference>
<evidence type="ECO:0000256" key="2">
    <source>
        <dbReference type="ARBA" id="ARBA00022448"/>
    </source>
</evidence>
<dbReference type="Pfam" id="PF01061">
    <property type="entry name" value="ABC2_membrane"/>
    <property type="match status" value="2"/>
</dbReference>
<accession>A0A9N8DZ23</accession>
<feature type="compositionally biased region" description="Low complexity" evidence="8">
    <location>
        <begin position="45"/>
        <end position="55"/>
    </location>
</feature>
<dbReference type="Pfam" id="PF19055">
    <property type="entry name" value="ABC2_membrane_7"/>
    <property type="match status" value="1"/>
</dbReference>